<dbReference type="PANTHER" id="PTHR33217">
    <property type="entry name" value="TRANSPOSASE FOR INSERTION SEQUENCE ELEMENT IS1081"/>
    <property type="match status" value="1"/>
</dbReference>
<protein>
    <recommendedName>
        <fullName evidence="6">Mutator family transposase</fullName>
    </recommendedName>
</protein>
<keyword evidence="3 6" id="KW-0815">Transposition</keyword>
<evidence type="ECO:0000313" key="7">
    <source>
        <dbReference type="EMBL" id="QDT00856.1"/>
    </source>
</evidence>
<comment type="similarity">
    <text evidence="2 6">Belongs to the transposase mutator family.</text>
</comment>
<keyword evidence="4 6" id="KW-0238">DNA-binding</keyword>
<dbReference type="OrthoDB" id="286369at2"/>
<dbReference type="AlphaFoldDB" id="A0A517N150"/>
<dbReference type="GO" id="GO:0003677">
    <property type="term" value="F:DNA binding"/>
    <property type="evidence" value="ECO:0007669"/>
    <property type="project" value="UniProtKB-UniRule"/>
</dbReference>
<dbReference type="Proteomes" id="UP000319852">
    <property type="component" value="Chromosome"/>
</dbReference>
<keyword evidence="5 6" id="KW-0233">DNA recombination</keyword>
<dbReference type="EMBL" id="CP036263">
    <property type="protein sequence ID" value="QDT00856.1"/>
    <property type="molecule type" value="Genomic_DNA"/>
</dbReference>
<reference evidence="7 8" key="1">
    <citation type="submission" date="2019-02" db="EMBL/GenBank/DDBJ databases">
        <title>Deep-cultivation of Planctomycetes and their phenomic and genomic characterization uncovers novel biology.</title>
        <authorList>
            <person name="Wiegand S."/>
            <person name="Jogler M."/>
            <person name="Boedeker C."/>
            <person name="Pinto D."/>
            <person name="Vollmers J."/>
            <person name="Rivas-Marin E."/>
            <person name="Kohn T."/>
            <person name="Peeters S.H."/>
            <person name="Heuer A."/>
            <person name="Rast P."/>
            <person name="Oberbeckmann S."/>
            <person name="Bunk B."/>
            <person name="Jeske O."/>
            <person name="Meyerdierks A."/>
            <person name="Storesund J.E."/>
            <person name="Kallscheuer N."/>
            <person name="Luecker S."/>
            <person name="Lage O.M."/>
            <person name="Pohl T."/>
            <person name="Merkel B.J."/>
            <person name="Hornburger P."/>
            <person name="Mueller R.-W."/>
            <person name="Bruemmer F."/>
            <person name="Labrenz M."/>
            <person name="Spormann A.M."/>
            <person name="Op den Camp H."/>
            <person name="Overmann J."/>
            <person name="Amann R."/>
            <person name="Jetten M.S.M."/>
            <person name="Mascher T."/>
            <person name="Medema M.H."/>
            <person name="Devos D.P."/>
            <person name="Kaster A.-K."/>
            <person name="Ovreas L."/>
            <person name="Rohde M."/>
            <person name="Galperin M.Y."/>
            <person name="Jogler C."/>
        </authorList>
    </citation>
    <scope>NUCLEOTIDE SEQUENCE [LARGE SCALE GENOMIC DNA]</scope>
    <source>
        <strain evidence="7 8">HG15A2</strain>
    </source>
</reference>
<keyword evidence="6" id="KW-0814">Transposable element</keyword>
<organism evidence="7 8">
    <name type="scientific">Adhaeretor mobilis</name>
    <dbReference type="NCBI Taxonomy" id="1930276"/>
    <lineage>
        <taxon>Bacteria</taxon>
        <taxon>Pseudomonadati</taxon>
        <taxon>Planctomycetota</taxon>
        <taxon>Planctomycetia</taxon>
        <taxon>Pirellulales</taxon>
        <taxon>Lacipirellulaceae</taxon>
        <taxon>Adhaeretor</taxon>
    </lineage>
</organism>
<dbReference type="InterPro" id="IPR001207">
    <property type="entry name" value="Transposase_mutator"/>
</dbReference>
<dbReference type="Pfam" id="PF00872">
    <property type="entry name" value="Transposase_mut"/>
    <property type="match status" value="1"/>
</dbReference>
<comment type="function">
    <text evidence="1 6">Required for the transposition of the insertion element.</text>
</comment>
<evidence type="ECO:0000256" key="4">
    <source>
        <dbReference type="ARBA" id="ARBA00023125"/>
    </source>
</evidence>
<keyword evidence="8" id="KW-1185">Reference proteome</keyword>
<evidence type="ECO:0000256" key="3">
    <source>
        <dbReference type="ARBA" id="ARBA00022578"/>
    </source>
</evidence>
<evidence type="ECO:0000256" key="1">
    <source>
        <dbReference type="ARBA" id="ARBA00002190"/>
    </source>
</evidence>
<name>A0A517N150_9BACT</name>
<evidence type="ECO:0000313" key="8">
    <source>
        <dbReference type="Proteomes" id="UP000319852"/>
    </source>
</evidence>
<evidence type="ECO:0000256" key="5">
    <source>
        <dbReference type="ARBA" id="ARBA00023172"/>
    </source>
</evidence>
<dbReference type="RefSeq" id="WP_145062628.1">
    <property type="nucleotide sequence ID" value="NZ_CP036263.1"/>
</dbReference>
<evidence type="ECO:0000256" key="6">
    <source>
        <dbReference type="RuleBase" id="RU365089"/>
    </source>
</evidence>
<gene>
    <name evidence="7" type="ORF">HG15A2_41980</name>
</gene>
<proteinExistence type="inferred from homology"/>
<dbReference type="GO" id="GO:0004803">
    <property type="term" value="F:transposase activity"/>
    <property type="evidence" value="ECO:0007669"/>
    <property type="project" value="UniProtKB-UniRule"/>
</dbReference>
<sequence length="125" mass="13952">MLLRAAKQQQNAQSYLPQQALKGEVAQDLINLFNAADRGEADRLLQMAADKHRQAAPKLAEWMEDNVPEGLAVFHLPAAHLKRPRTSNVCERLNKEITLRTRVATLFPNEASLLRLASAVLVETD</sequence>
<dbReference type="KEGG" id="amob:HG15A2_41980"/>
<dbReference type="GO" id="GO:0006313">
    <property type="term" value="P:DNA transposition"/>
    <property type="evidence" value="ECO:0007669"/>
    <property type="project" value="UniProtKB-UniRule"/>
</dbReference>
<accession>A0A517N150</accession>
<dbReference type="PANTHER" id="PTHR33217:SF7">
    <property type="entry name" value="TRANSPOSASE FOR INSERTION SEQUENCE ELEMENT IS1081"/>
    <property type="match status" value="1"/>
</dbReference>
<evidence type="ECO:0000256" key="2">
    <source>
        <dbReference type="ARBA" id="ARBA00010961"/>
    </source>
</evidence>